<dbReference type="EMBL" id="RKQZ01000001">
    <property type="protein sequence ID" value="RPF21444.1"/>
    <property type="molecule type" value="Genomic_DNA"/>
</dbReference>
<dbReference type="SUPFAM" id="SSF52540">
    <property type="entry name" value="P-loop containing nucleoside triphosphate hydrolases"/>
    <property type="match status" value="1"/>
</dbReference>
<keyword evidence="3" id="KW-1185">Reference proteome</keyword>
<gene>
    <name evidence="2" type="ORF">EDD34_2072</name>
</gene>
<accession>A0A3N4YQ03</accession>
<name>A0A3N4YQ03_9MICO</name>
<evidence type="ECO:0008006" key="4">
    <source>
        <dbReference type="Google" id="ProtNLM"/>
    </source>
</evidence>
<dbReference type="Proteomes" id="UP000280501">
    <property type="component" value="Unassembled WGS sequence"/>
</dbReference>
<sequence>MKAVERTHVAALLTPAHESRRTRRGRRRALKALRAQTAAQAPATVTPERPHVLPRQGERGPAALRSPIGLRVPKHQDTSATWAAAYPFLAGGGTGTNGVFVGQDTGSGASFTFDPWVLYQQGRITAPNVVVAGIVGAGKSALAKSLYLRSLAFGRRVYVPCDPKGEHTLIAEAVGGHAIQLGPGLTARLNPLDPGPRPSRLSDDEWAVQVRARRRSLLGALAETTLGRTLSPVEHTTIDVALTAAVHASDGVPVLPAVVDRLLTPDRTDDPDGRLTEDGRPVAHALRRLVSGDLAGMFDRPSTVEFDPTLPMLSLDLSRVSENTTAMSVLMTCAAAWMEAALADPDGGQRWVVYDEAWRLMAHPALLRRMDAHWRLARHYGIANLLVFHKLTDLDNVGDAGSAARALATSLLANAETRVIYRQETDQLGPTATALGLTAAETARLPHLGLGQGLWKIRNDAAIVQHQLHDIEADLFENGRMG</sequence>
<dbReference type="PANTHER" id="PTHR30121">
    <property type="entry name" value="UNCHARACTERIZED PROTEIN YJGR-RELATED"/>
    <property type="match status" value="1"/>
</dbReference>
<reference evidence="2 3" key="1">
    <citation type="submission" date="2018-11" db="EMBL/GenBank/DDBJ databases">
        <title>Sequencing the genomes of 1000 actinobacteria strains.</title>
        <authorList>
            <person name="Klenk H.-P."/>
        </authorList>
    </citation>
    <scope>NUCLEOTIDE SEQUENCE [LARGE SCALE GENOMIC DNA]</scope>
    <source>
        <strain evidence="2 3">DSM 15700</strain>
    </source>
</reference>
<feature type="region of interest" description="Disordered" evidence="1">
    <location>
        <begin position="35"/>
        <end position="63"/>
    </location>
</feature>
<protein>
    <recommendedName>
        <fullName evidence="4">ATP-binding protein</fullName>
    </recommendedName>
</protein>
<dbReference type="Gene3D" id="3.40.50.300">
    <property type="entry name" value="P-loop containing nucleotide triphosphate hydrolases"/>
    <property type="match status" value="2"/>
</dbReference>
<dbReference type="AlphaFoldDB" id="A0A3N4YQ03"/>
<evidence type="ECO:0000313" key="2">
    <source>
        <dbReference type="EMBL" id="RPF21444.1"/>
    </source>
</evidence>
<comment type="caution">
    <text evidence="2">The sequence shown here is derived from an EMBL/GenBank/DDBJ whole genome shotgun (WGS) entry which is preliminary data.</text>
</comment>
<evidence type="ECO:0000313" key="3">
    <source>
        <dbReference type="Proteomes" id="UP000280501"/>
    </source>
</evidence>
<organism evidence="2 3">
    <name type="scientific">Myceligenerans xiligouense</name>
    <dbReference type="NCBI Taxonomy" id="253184"/>
    <lineage>
        <taxon>Bacteria</taxon>
        <taxon>Bacillati</taxon>
        <taxon>Actinomycetota</taxon>
        <taxon>Actinomycetes</taxon>
        <taxon>Micrococcales</taxon>
        <taxon>Promicromonosporaceae</taxon>
        <taxon>Myceligenerans</taxon>
    </lineage>
</organism>
<dbReference type="InterPro" id="IPR051162">
    <property type="entry name" value="T4SS_component"/>
</dbReference>
<evidence type="ECO:0000256" key="1">
    <source>
        <dbReference type="SAM" id="MobiDB-lite"/>
    </source>
</evidence>
<dbReference type="InterPro" id="IPR027417">
    <property type="entry name" value="P-loop_NTPase"/>
</dbReference>
<dbReference type="PANTHER" id="PTHR30121:SF6">
    <property type="entry name" value="SLR6007 PROTEIN"/>
    <property type="match status" value="1"/>
</dbReference>
<dbReference type="OrthoDB" id="9804380at2"/>
<dbReference type="RefSeq" id="WP_123814476.1">
    <property type="nucleotide sequence ID" value="NZ_RKQZ01000001.1"/>
</dbReference>
<proteinExistence type="predicted"/>